<dbReference type="GO" id="GO:0045892">
    <property type="term" value="P:negative regulation of DNA-templated transcription"/>
    <property type="evidence" value="ECO:0007669"/>
    <property type="project" value="TreeGrafter"/>
</dbReference>
<dbReference type="RefSeq" id="WP_182082751.1">
    <property type="nucleotide sequence ID" value="NZ_CP049366.1"/>
</dbReference>
<dbReference type="KEGG" id="cpab:G6534_10175"/>
<proteinExistence type="predicted"/>
<dbReference type="SUPFAM" id="SSF64288">
    <property type="entry name" value="Chorismate lyase-like"/>
    <property type="match status" value="1"/>
</dbReference>
<keyword evidence="6" id="KW-1185">Reference proteome</keyword>
<evidence type="ECO:0000313" key="5">
    <source>
        <dbReference type="EMBL" id="QMT84963.1"/>
    </source>
</evidence>
<evidence type="ECO:0000259" key="4">
    <source>
        <dbReference type="PROSITE" id="PS50949"/>
    </source>
</evidence>
<dbReference type="Pfam" id="PF00392">
    <property type="entry name" value="GntR"/>
    <property type="match status" value="1"/>
</dbReference>
<dbReference type="SUPFAM" id="SSF46785">
    <property type="entry name" value="Winged helix' DNA-binding domain"/>
    <property type="match status" value="1"/>
</dbReference>
<dbReference type="Gene3D" id="3.40.1410.10">
    <property type="entry name" value="Chorismate lyase-like"/>
    <property type="match status" value="1"/>
</dbReference>
<dbReference type="PANTHER" id="PTHR44846:SF1">
    <property type="entry name" value="MANNOSYL-D-GLYCERATE TRANSPORT_METABOLISM SYSTEM REPRESSOR MNGR-RELATED"/>
    <property type="match status" value="1"/>
</dbReference>
<reference evidence="5 6" key="1">
    <citation type="submission" date="2020-02" db="EMBL/GenBank/DDBJ databases">
        <title>Complete Genome Sequence of Lactobacillus sp. NFFJ11 Isolated from animal feed.</title>
        <authorList>
            <person name="Jung J.Y."/>
        </authorList>
    </citation>
    <scope>NUCLEOTIDE SEQUENCE [LARGE SCALE GENOMIC DNA]</scope>
    <source>
        <strain evidence="5 6">NFFJ11</strain>
    </source>
</reference>
<dbReference type="InterPro" id="IPR028978">
    <property type="entry name" value="Chorismate_lyase_/UTRA_dom_sf"/>
</dbReference>
<dbReference type="Gene3D" id="1.10.10.10">
    <property type="entry name" value="Winged helix-like DNA-binding domain superfamily/Winged helix DNA-binding domain"/>
    <property type="match status" value="1"/>
</dbReference>
<dbReference type="Proteomes" id="UP000514410">
    <property type="component" value="Chromosome"/>
</dbReference>
<keyword evidence="2" id="KW-0238">DNA-binding</keyword>
<dbReference type="AlphaFoldDB" id="A0A7L7KYV6"/>
<organism evidence="5 6">
    <name type="scientific">Companilactobacillus pabuli</name>
    <dbReference type="NCBI Taxonomy" id="2714036"/>
    <lineage>
        <taxon>Bacteria</taxon>
        <taxon>Bacillati</taxon>
        <taxon>Bacillota</taxon>
        <taxon>Bacilli</taxon>
        <taxon>Lactobacillales</taxon>
        <taxon>Lactobacillaceae</taxon>
        <taxon>Companilactobacillus</taxon>
    </lineage>
</organism>
<dbReference type="GO" id="GO:0003700">
    <property type="term" value="F:DNA-binding transcription factor activity"/>
    <property type="evidence" value="ECO:0007669"/>
    <property type="project" value="InterPro"/>
</dbReference>
<dbReference type="InterPro" id="IPR000524">
    <property type="entry name" value="Tscrpt_reg_HTH_GntR"/>
</dbReference>
<evidence type="ECO:0000256" key="3">
    <source>
        <dbReference type="ARBA" id="ARBA00023163"/>
    </source>
</evidence>
<dbReference type="GO" id="GO:0003677">
    <property type="term" value="F:DNA binding"/>
    <property type="evidence" value="ECO:0007669"/>
    <property type="project" value="UniProtKB-KW"/>
</dbReference>
<evidence type="ECO:0000313" key="6">
    <source>
        <dbReference type="Proteomes" id="UP000514410"/>
    </source>
</evidence>
<feature type="domain" description="HTH gntR-type" evidence="4">
    <location>
        <begin position="1"/>
        <end position="69"/>
    </location>
</feature>
<name>A0A7L7KYV6_9LACO</name>
<gene>
    <name evidence="5" type="ORF">G6534_10175</name>
</gene>
<dbReference type="PROSITE" id="PS50949">
    <property type="entry name" value="HTH_GNTR"/>
    <property type="match status" value="1"/>
</dbReference>
<dbReference type="InterPro" id="IPR050679">
    <property type="entry name" value="Bact_HTH_transcr_reg"/>
</dbReference>
<evidence type="ECO:0000256" key="1">
    <source>
        <dbReference type="ARBA" id="ARBA00023015"/>
    </source>
</evidence>
<dbReference type="SMART" id="SM00345">
    <property type="entry name" value="HTH_GNTR"/>
    <property type="match status" value="1"/>
</dbReference>
<keyword evidence="3" id="KW-0804">Transcription</keyword>
<dbReference type="CDD" id="cd07377">
    <property type="entry name" value="WHTH_GntR"/>
    <property type="match status" value="1"/>
</dbReference>
<dbReference type="PRINTS" id="PR00035">
    <property type="entry name" value="HTHGNTR"/>
</dbReference>
<dbReference type="PANTHER" id="PTHR44846">
    <property type="entry name" value="MANNOSYL-D-GLYCERATE TRANSPORT/METABOLISM SYSTEM REPRESSOR MNGR-RELATED"/>
    <property type="match status" value="1"/>
</dbReference>
<dbReference type="EMBL" id="CP049366">
    <property type="protein sequence ID" value="QMT84963.1"/>
    <property type="molecule type" value="Genomic_DNA"/>
</dbReference>
<keyword evidence="1" id="KW-0805">Transcription regulation</keyword>
<dbReference type="InterPro" id="IPR036388">
    <property type="entry name" value="WH-like_DNA-bd_sf"/>
</dbReference>
<evidence type="ECO:0000256" key="2">
    <source>
        <dbReference type="ARBA" id="ARBA00023125"/>
    </source>
</evidence>
<protein>
    <submittedName>
        <fullName evidence="5">GntR family transcriptional regulator</fullName>
    </submittedName>
</protein>
<dbReference type="InterPro" id="IPR036390">
    <property type="entry name" value="WH_DNA-bd_sf"/>
</dbReference>
<sequence>MTLFDKIANELSEKITNGKYLSGEEIPNEVELQKMYDVSRTTVRKAIDQLVDDGLVIRKRGVGLFVAPSMSNQNILEMTGVMKSEDVQINKQQVKESFLRKAGPYFADELKIKKSDLVYYIVFLQLDKDGITKEILVLPLSNYPNFKVSSIKVLSIMESMNTGLQSVSDLDQILRLIKADHELAKQLEIDQKEPVFKIYNKFLNNNEEPIGLEYRYKSAMSTKYVVDFD</sequence>
<accession>A0A7L7KYV6</accession>